<dbReference type="Pfam" id="PF04264">
    <property type="entry name" value="YceI"/>
    <property type="match status" value="1"/>
</dbReference>
<name>A0ABT3QD84_9PROT</name>
<proteinExistence type="predicted"/>
<dbReference type="Gene3D" id="2.40.128.110">
    <property type="entry name" value="Lipid/polyisoprenoid-binding, YceI-like"/>
    <property type="match status" value="1"/>
</dbReference>
<dbReference type="PANTHER" id="PTHR34406:SF1">
    <property type="entry name" value="PROTEIN YCEI"/>
    <property type="match status" value="1"/>
</dbReference>
<evidence type="ECO:0000313" key="4">
    <source>
        <dbReference type="Proteomes" id="UP001301152"/>
    </source>
</evidence>
<keyword evidence="4" id="KW-1185">Reference proteome</keyword>
<organism evidence="3 4">
    <name type="scientific">Acetobacter thailandicus</name>
    <dbReference type="NCBI Taxonomy" id="1502842"/>
    <lineage>
        <taxon>Bacteria</taxon>
        <taxon>Pseudomonadati</taxon>
        <taxon>Pseudomonadota</taxon>
        <taxon>Alphaproteobacteria</taxon>
        <taxon>Acetobacterales</taxon>
        <taxon>Acetobacteraceae</taxon>
        <taxon>Acetobacter</taxon>
    </lineage>
</organism>
<feature type="signal peptide" evidence="1">
    <location>
        <begin position="1"/>
        <end position="24"/>
    </location>
</feature>
<keyword evidence="1" id="KW-0732">Signal</keyword>
<dbReference type="SUPFAM" id="SSF101874">
    <property type="entry name" value="YceI-like"/>
    <property type="match status" value="1"/>
</dbReference>
<dbReference type="SMART" id="SM00867">
    <property type="entry name" value="YceI"/>
    <property type="match status" value="1"/>
</dbReference>
<dbReference type="PANTHER" id="PTHR34406">
    <property type="entry name" value="PROTEIN YCEI"/>
    <property type="match status" value="1"/>
</dbReference>
<feature type="domain" description="Lipid/polyisoprenoid-binding YceI-like" evidence="2">
    <location>
        <begin position="26"/>
        <end position="187"/>
    </location>
</feature>
<evidence type="ECO:0000259" key="2">
    <source>
        <dbReference type="SMART" id="SM00867"/>
    </source>
</evidence>
<protein>
    <submittedName>
        <fullName evidence="3">YceI family protein</fullName>
    </submittedName>
</protein>
<sequence length="189" mass="20211">MTSLRTLLPAFIAGATLFSAPAMAADWILQDGSGVVGFSGTQTGKTFHGHFTRYHGTISFDPAQPEAGHAKIIIEMASAVTGDKQRDEALPGHDWFDIKAFPDAVFDVTTFKHQSGNHYNAEGTLTIKGVSKPVTLPLSIDIAGTSGLHARGSLQLARTTFNVGLGPWQSPQWVALEVNVDVDVTAHDR</sequence>
<dbReference type="InterPro" id="IPR007372">
    <property type="entry name" value="Lipid/polyisoprenoid-bd_YceI"/>
</dbReference>
<dbReference type="InterPro" id="IPR036761">
    <property type="entry name" value="TTHA0802/YceI-like_sf"/>
</dbReference>
<comment type="caution">
    <text evidence="3">The sequence shown here is derived from an EMBL/GenBank/DDBJ whole genome shotgun (WGS) entry which is preliminary data.</text>
</comment>
<feature type="chain" id="PRO_5045095661" evidence="1">
    <location>
        <begin position="25"/>
        <end position="189"/>
    </location>
</feature>
<evidence type="ECO:0000313" key="3">
    <source>
        <dbReference type="EMBL" id="MCX2563230.1"/>
    </source>
</evidence>
<gene>
    <name evidence="3" type="ORF">OQ497_04530</name>
</gene>
<dbReference type="RefSeq" id="WP_173559003.1">
    <property type="nucleotide sequence ID" value="NZ_JAPIUZ010000001.1"/>
</dbReference>
<accession>A0ABT3QD84</accession>
<reference evidence="3 4" key="1">
    <citation type="submission" date="2022-11" db="EMBL/GenBank/DDBJ databases">
        <title>Genome sequencing of Acetobacter type strain.</title>
        <authorList>
            <person name="Heo J."/>
            <person name="Lee D."/>
            <person name="Han B.-H."/>
            <person name="Hong S.-B."/>
            <person name="Kwon S.-W."/>
        </authorList>
    </citation>
    <scope>NUCLEOTIDE SEQUENCE [LARGE SCALE GENOMIC DNA]</scope>
    <source>
        <strain evidence="3 4">KACC 21253</strain>
    </source>
</reference>
<dbReference type="Proteomes" id="UP001301152">
    <property type="component" value="Unassembled WGS sequence"/>
</dbReference>
<dbReference type="EMBL" id="JAPIUZ010000001">
    <property type="protein sequence ID" value="MCX2563230.1"/>
    <property type="molecule type" value="Genomic_DNA"/>
</dbReference>
<evidence type="ECO:0000256" key="1">
    <source>
        <dbReference type="SAM" id="SignalP"/>
    </source>
</evidence>